<dbReference type="HAMAP" id="MF_01391">
    <property type="entry name" value="CytC_CcsA"/>
    <property type="match status" value="1"/>
</dbReference>
<evidence type="ECO:0000256" key="2">
    <source>
        <dbReference type="ARBA" id="ARBA00022692"/>
    </source>
</evidence>
<comment type="subcellular location">
    <subcellularLocation>
        <location evidence="1">Membrane</location>
        <topology evidence="1">Multi-pass membrane protein</topology>
    </subcellularLocation>
    <subcellularLocation>
        <location evidence="6">Plastid</location>
        <location evidence="6">Chloroplast thylakoid membrane</location>
        <topology evidence="6">Multi-pass membrane protein</topology>
    </subcellularLocation>
</comment>
<keyword evidence="5 6" id="KW-0472">Membrane</keyword>
<evidence type="ECO:0000256" key="4">
    <source>
        <dbReference type="ARBA" id="ARBA00022989"/>
    </source>
</evidence>
<dbReference type="InterPro" id="IPR002541">
    <property type="entry name" value="Cyt_c_assembly"/>
</dbReference>
<comment type="function">
    <text evidence="6">Required during biogenesis of c-type cytochromes (cytochrome c6 and cytochrome f) at the step of heme attachment.</text>
</comment>
<dbReference type="GO" id="GO:0005886">
    <property type="term" value="C:plasma membrane"/>
    <property type="evidence" value="ECO:0007669"/>
    <property type="project" value="TreeGrafter"/>
</dbReference>
<feature type="transmembrane region" description="Helical" evidence="6">
    <location>
        <begin position="135"/>
        <end position="163"/>
    </location>
</feature>
<sequence length="375" mass="42295">MTYLEIEAFLEKSSFLLLFSTMLFYWIRTTFFLSTNFNVIGSIGNGLANLCLALLLIQRWVVFGHFPLSNLYESLIFLSWSMTSIILFLEKMNDNFLIGALLSPIALFINAFATLSLPAEMQKANLLVPALQSNWLMMHVTIMMLSYAALISGCLLSITFLVITSIKTNQLVISNQQNATQSLDYYAPEGNNSLKSAIFTEKLETSMTPSLLSYPHNNNWFKQIIFLKSLKKINLSGLDTSTNLPNEFNSRIQEKNDLTIGVISNTLLNLSQYLDNLSYRILGIGFSLLTIGILSGAVWANEAWGSYWSWDPKETWAFITWLIFAIYLHTRLIKGWQGKKPAAIASIGFFVVWICYLGVNLLGKGLHSYGWVSVT</sequence>
<proteinExistence type="inferred from homology"/>
<accession>A0A097KM10</accession>
<feature type="transmembrane region" description="Helical" evidence="6">
    <location>
        <begin position="281"/>
        <end position="300"/>
    </location>
</feature>
<comment type="similarity">
    <text evidence="6">Belongs to the CcmF/CycK/Ccl1/NrfE/CcsA family.</text>
</comment>
<keyword evidence="8" id="KW-0934">Plastid</keyword>
<dbReference type="GO" id="GO:0009535">
    <property type="term" value="C:chloroplast thylakoid membrane"/>
    <property type="evidence" value="ECO:0007669"/>
    <property type="project" value="UniProtKB-SubCell"/>
</dbReference>
<feature type="transmembrane region" description="Helical" evidence="6">
    <location>
        <begin position="342"/>
        <end position="363"/>
    </location>
</feature>
<reference evidence="8" key="1">
    <citation type="journal article" date="2014" name="BMC Evol. Biol.">
        <title>Chloroplast phylogenomic analysis resolves deep-level relationships within the green algal class Trebouxiophyceae.</title>
        <authorList>
            <person name="Lemieux C."/>
            <person name="Otis C."/>
            <person name="Turmel M."/>
        </authorList>
    </citation>
    <scope>NUCLEOTIDE SEQUENCE</scope>
</reference>
<gene>
    <name evidence="6 8" type="primary">ccsA</name>
</gene>
<organism evidence="8">
    <name type="scientific">Lobosphaera incisa</name>
    <dbReference type="NCBI Taxonomy" id="312850"/>
    <lineage>
        <taxon>Eukaryota</taxon>
        <taxon>Viridiplantae</taxon>
        <taxon>Chlorophyta</taxon>
        <taxon>core chlorophytes</taxon>
        <taxon>Trebouxiophyceae</taxon>
        <taxon>Trebouxiales</taxon>
        <taxon>Trebouxiaceae</taxon>
        <taxon>Lobosphaera</taxon>
    </lineage>
</organism>
<dbReference type="InterPro" id="IPR045062">
    <property type="entry name" value="Cyt_c_biogenesis_CcsA/CcmC"/>
</dbReference>
<keyword evidence="8" id="KW-0150">Chloroplast</keyword>
<evidence type="ECO:0000256" key="1">
    <source>
        <dbReference type="ARBA" id="ARBA00004141"/>
    </source>
</evidence>
<dbReference type="PANTHER" id="PTHR30071">
    <property type="entry name" value="HEME EXPORTER PROTEIN C"/>
    <property type="match status" value="1"/>
</dbReference>
<evidence type="ECO:0000256" key="5">
    <source>
        <dbReference type="ARBA" id="ARBA00023136"/>
    </source>
</evidence>
<dbReference type="PANTHER" id="PTHR30071:SF1">
    <property type="entry name" value="CYTOCHROME B_B6 PROTEIN-RELATED"/>
    <property type="match status" value="1"/>
</dbReference>
<keyword evidence="6" id="KW-0793">Thylakoid</keyword>
<dbReference type="AlphaFoldDB" id="A0A097KM10"/>
<keyword evidence="2 6" id="KW-0812">Transmembrane</keyword>
<feature type="transmembrane region" description="Helical" evidence="6">
    <location>
        <begin position="96"/>
        <end position="115"/>
    </location>
</feature>
<feature type="transmembrane region" description="Helical" evidence="6">
    <location>
        <begin position="15"/>
        <end position="34"/>
    </location>
</feature>
<evidence type="ECO:0000259" key="7">
    <source>
        <dbReference type="Pfam" id="PF01578"/>
    </source>
</evidence>
<keyword evidence="4 6" id="KW-1133">Transmembrane helix</keyword>
<feature type="transmembrane region" description="Helical" evidence="6">
    <location>
        <begin position="72"/>
        <end position="89"/>
    </location>
</feature>
<dbReference type="NCBIfam" id="TIGR03144">
    <property type="entry name" value="cytochr_II_ccsB"/>
    <property type="match status" value="1"/>
</dbReference>
<feature type="domain" description="Cytochrome c assembly protein" evidence="7">
    <location>
        <begin position="68"/>
        <end position="367"/>
    </location>
</feature>
<dbReference type="Pfam" id="PF01578">
    <property type="entry name" value="Cytochrom_C_asm"/>
    <property type="match status" value="1"/>
</dbReference>
<dbReference type="GeneID" id="22159459"/>
<feature type="transmembrane region" description="Helical" evidence="6">
    <location>
        <begin position="46"/>
        <end position="66"/>
    </location>
</feature>
<keyword evidence="3 6" id="KW-0201">Cytochrome c-type biogenesis</keyword>
<name>A0A097KM10_9CHLO</name>
<feature type="transmembrane region" description="Helical" evidence="6">
    <location>
        <begin position="315"/>
        <end position="330"/>
    </location>
</feature>
<dbReference type="InterPro" id="IPR017562">
    <property type="entry name" value="Cyt_c_biogenesis_CcsA"/>
</dbReference>
<geneLocation type="chloroplast" evidence="8"/>
<evidence type="ECO:0000313" key="8">
    <source>
        <dbReference type="EMBL" id="AIT94212.1"/>
    </source>
</evidence>
<dbReference type="RefSeq" id="YP_009105528.1">
    <property type="nucleotide sequence ID" value="NC_025533.1"/>
</dbReference>
<dbReference type="EMBL" id="KM462871">
    <property type="protein sequence ID" value="AIT94212.1"/>
    <property type="molecule type" value="Genomic_DNA"/>
</dbReference>
<dbReference type="GO" id="GO:0017004">
    <property type="term" value="P:cytochrome complex assembly"/>
    <property type="evidence" value="ECO:0007669"/>
    <property type="project" value="UniProtKB-UniRule"/>
</dbReference>
<comment type="subunit">
    <text evidence="6">May interact with Ccs1.</text>
</comment>
<evidence type="ECO:0000256" key="6">
    <source>
        <dbReference type="HAMAP-Rule" id="MF_01391"/>
    </source>
</evidence>
<evidence type="ECO:0000256" key="3">
    <source>
        <dbReference type="ARBA" id="ARBA00022748"/>
    </source>
</evidence>
<protein>
    <recommendedName>
        <fullName evidence="6">Cytochrome c biogenesis protein CcsA</fullName>
    </recommendedName>
</protein>
<dbReference type="GO" id="GO:0020037">
    <property type="term" value="F:heme binding"/>
    <property type="evidence" value="ECO:0007669"/>
    <property type="project" value="InterPro"/>
</dbReference>